<dbReference type="Proteomes" id="UP000623608">
    <property type="component" value="Unassembled WGS sequence"/>
</dbReference>
<protein>
    <recommendedName>
        <fullName evidence="1">Pvc16 N-terminal domain-containing protein</fullName>
    </recommendedName>
</protein>
<feature type="domain" description="Pvc16 N-terminal" evidence="1">
    <location>
        <begin position="14"/>
        <end position="191"/>
    </location>
</feature>
<dbReference type="InterPro" id="IPR025351">
    <property type="entry name" value="Pvc16_N"/>
</dbReference>
<dbReference type="AlphaFoldDB" id="A0A919NHS9"/>
<proteinExistence type="predicted"/>
<organism evidence="2 3">
    <name type="scientific">Paractinoplanes tereljensis</name>
    <dbReference type="NCBI Taxonomy" id="571912"/>
    <lineage>
        <taxon>Bacteria</taxon>
        <taxon>Bacillati</taxon>
        <taxon>Actinomycetota</taxon>
        <taxon>Actinomycetes</taxon>
        <taxon>Micromonosporales</taxon>
        <taxon>Micromonosporaceae</taxon>
        <taxon>Paractinoplanes</taxon>
    </lineage>
</organism>
<dbReference type="EMBL" id="BOMY01000006">
    <property type="protein sequence ID" value="GIF18197.1"/>
    <property type="molecule type" value="Genomic_DNA"/>
</dbReference>
<gene>
    <name evidence="2" type="ORF">Ate02nite_09270</name>
</gene>
<name>A0A919NHS9_9ACTN</name>
<dbReference type="Pfam" id="PF14065">
    <property type="entry name" value="Pvc16_N"/>
    <property type="match status" value="1"/>
</dbReference>
<evidence type="ECO:0000313" key="3">
    <source>
        <dbReference type="Proteomes" id="UP000623608"/>
    </source>
</evidence>
<comment type="caution">
    <text evidence="2">The sequence shown here is derived from an EMBL/GenBank/DDBJ whole genome shotgun (WGS) entry which is preliminary data.</text>
</comment>
<reference evidence="2" key="1">
    <citation type="submission" date="2021-01" db="EMBL/GenBank/DDBJ databases">
        <title>Whole genome shotgun sequence of Actinoplanes tereljensis NBRC 105297.</title>
        <authorList>
            <person name="Komaki H."/>
            <person name="Tamura T."/>
        </authorList>
    </citation>
    <scope>NUCLEOTIDE SEQUENCE</scope>
    <source>
        <strain evidence="2">NBRC 105297</strain>
    </source>
</reference>
<evidence type="ECO:0000313" key="2">
    <source>
        <dbReference type="EMBL" id="GIF18197.1"/>
    </source>
</evidence>
<keyword evidence="3" id="KW-1185">Reference proteome</keyword>
<accession>A0A919NHS9</accession>
<sequence length="197" mass="21178">MLPGMAGYQALASVARSLVELLDRRIGEVLPGGQRRPAVQLVTSDDLDKVGTPNANIQIPAVALYCYRVSVDGETRPGWSAVSTADGVPHLPLRMHILVFAFDNNVEFELAWLGLTARLLESEPILTGPMLHTDGEWTPGEAVQIVTDNLSLDTMSEAFQALITKYRLCLPYVARVIMISGARQPIAGPVSSVGAGL</sequence>
<evidence type="ECO:0000259" key="1">
    <source>
        <dbReference type="Pfam" id="PF14065"/>
    </source>
</evidence>